<dbReference type="Pfam" id="PF13640">
    <property type="entry name" value="2OG-FeII_Oxy_3"/>
    <property type="match status" value="1"/>
</dbReference>
<evidence type="ECO:0000256" key="1">
    <source>
        <dbReference type="ARBA" id="ARBA00001961"/>
    </source>
</evidence>
<dbReference type="InterPro" id="IPR045054">
    <property type="entry name" value="P4HA-like"/>
</dbReference>
<keyword evidence="11" id="KW-1185">Reference proteome</keyword>
<keyword evidence="5" id="KW-0223">Dioxygenase</keyword>
<dbReference type="RefSeq" id="WP_125977475.1">
    <property type="nucleotide sequence ID" value="NZ_BAAADY010000015.1"/>
</dbReference>
<dbReference type="EMBL" id="JAATJB010000012">
    <property type="protein sequence ID" value="NJB99002.1"/>
    <property type="molecule type" value="Genomic_DNA"/>
</dbReference>
<dbReference type="Gene3D" id="2.60.120.620">
    <property type="entry name" value="q2cbj1_9rhob like domain"/>
    <property type="match status" value="1"/>
</dbReference>
<dbReference type="SMART" id="SM00702">
    <property type="entry name" value="P4Hc"/>
    <property type="match status" value="1"/>
</dbReference>
<comment type="cofactor">
    <cofactor evidence="1">
        <name>L-ascorbate</name>
        <dbReference type="ChEBI" id="CHEBI:38290"/>
    </cofactor>
</comment>
<accession>A0A7X6BEQ2</accession>
<dbReference type="GO" id="GO:0004656">
    <property type="term" value="F:procollagen-proline 4-dioxygenase activity"/>
    <property type="evidence" value="ECO:0007669"/>
    <property type="project" value="UniProtKB-EC"/>
</dbReference>
<dbReference type="Proteomes" id="UP000531251">
    <property type="component" value="Unassembled WGS sequence"/>
</dbReference>
<dbReference type="PANTHER" id="PTHR10869">
    <property type="entry name" value="PROLYL 4-HYDROXYLASE ALPHA SUBUNIT"/>
    <property type="match status" value="1"/>
</dbReference>
<organism evidence="10 11">
    <name type="scientific">Sphingomonas trueperi</name>
    <dbReference type="NCBI Taxonomy" id="53317"/>
    <lineage>
        <taxon>Bacteria</taxon>
        <taxon>Pseudomonadati</taxon>
        <taxon>Pseudomonadota</taxon>
        <taxon>Alphaproteobacteria</taxon>
        <taxon>Sphingomonadales</taxon>
        <taxon>Sphingomonadaceae</taxon>
        <taxon>Sphingomonas</taxon>
    </lineage>
</organism>
<evidence type="ECO:0000256" key="7">
    <source>
        <dbReference type="ARBA" id="ARBA00023004"/>
    </source>
</evidence>
<keyword evidence="2" id="KW-0479">Metal-binding</keyword>
<dbReference type="InterPro" id="IPR005123">
    <property type="entry name" value="Oxoglu/Fe-dep_dioxygenase_dom"/>
</dbReference>
<dbReference type="InterPro" id="IPR011990">
    <property type="entry name" value="TPR-like_helical_dom_sf"/>
</dbReference>
<dbReference type="SUPFAM" id="SSF81901">
    <property type="entry name" value="HCP-like"/>
    <property type="match status" value="1"/>
</dbReference>
<dbReference type="Gene3D" id="1.25.40.10">
    <property type="entry name" value="Tetratricopeptide repeat domain"/>
    <property type="match status" value="1"/>
</dbReference>
<dbReference type="PANTHER" id="PTHR10869:SF246">
    <property type="entry name" value="TRANSMEMBRANE PROLYL 4-HYDROXYLASE"/>
    <property type="match status" value="1"/>
</dbReference>
<comment type="caution">
    <text evidence="10">The sequence shown here is derived from an EMBL/GenBank/DDBJ whole genome shotgun (WGS) entry which is preliminary data.</text>
</comment>
<dbReference type="InterPro" id="IPR006620">
    <property type="entry name" value="Pro_4_hyd_alph"/>
</dbReference>
<dbReference type="InterPro" id="IPR044862">
    <property type="entry name" value="Pro_4_hyd_alph_FE2OG_OXY"/>
</dbReference>
<keyword evidence="8" id="KW-0325">Glycoprotein</keyword>
<name>A0A7X6BEQ2_9SPHN</name>
<gene>
    <name evidence="10" type="ORF">GGR89_003342</name>
</gene>
<evidence type="ECO:0000313" key="10">
    <source>
        <dbReference type="EMBL" id="NJB99002.1"/>
    </source>
</evidence>
<evidence type="ECO:0000256" key="5">
    <source>
        <dbReference type="ARBA" id="ARBA00022964"/>
    </source>
</evidence>
<dbReference type="GO" id="GO:0005506">
    <property type="term" value="F:iron ion binding"/>
    <property type="evidence" value="ECO:0007669"/>
    <property type="project" value="InterPro"/>
</dbReference>
<keyword evidence="7" id="KW-0408">Iron</keyword>
<reference evidence="10 11" key="1">
    <citation type="submission" date="2020-03" db="EMBL/GenBank/DDBJ databases">
        <title>Genomic Encyclopedia of Type Strains, Phase IV (KMG-IV): sequencing the most valuable type-strain genomes for metagenomic binning, comparative biology and taxonomic classification.</title>
        <authorList>
            <person name="Goeker M."/>
        </authorList>
    </citation>
    <scope>NUCLEOTIDE SEQUENCE [LARGE SCALE GENOMIC DNA]</scope>
    <source>
        <strain evidence="10 11">DSM 7225</strain>
    </source>
</reference>
<evidence type="ECO:0000256" key="6">
    <source>
        <dbReference type="ARBA" id="ARBA00023002"/>
    </source>
</evidence>
<evidence type="ECO:0000256" key="4">
    <source>
        <dbReference type="ARBA" id="ARBA00022896"/>
    </source>
</evidence>
<dbReference type="AlphaFoldDB" id="A0A7X6BEQ2"/>
<sequence length="327" mass="34622">MHRNPIDLALSLASAGKTEQACALLADAGAQGSAEAWMQLAVWYLIGAPVPRDLDRARTCLAKAVAIGHVDGALMEIALLANGNGGQTAPDWPRALRALDIAAQNDPVAAAQRALLANMALRPDGTPLATPVGEILHDAPRLQRFPRLLTPEECAHLATTAQPLLEPSFVLDPRSGRPMPHPIRTSDGGAIGPTREDLVVRAINLRIAAATGTDVQNGEPLTVLRYAPGQQYRRHLDTIAGAANQRMATLILYLNQGFAGGETSFPAIGVTVQPRAGDAILFETLLPDGSPDPQLVHSGEPVRAGAKWIATRWIRQAPVDPWTLAAG</sequence>
<proteinExistence type="predicted"/>
<protein>
    <submittedName>
        <fullName evidence="10">Prolyl 4-hydroxylase</fullName>
        <ecNumber evidence="10">1.14.11.2</ecNumber>
    </submittedName>
</protein>
<evidence type="ECO:0000256" key="2">
    <source>
        <dbReference type="ARBA" id="ARBA00022723"/>
    </source>
</evidence>
<evidence type="ECO:0000313" key="11">
    <source>
        <dbReference type="Proteomes" id="UP000531251"/>
    </source>
</evidence>
<evidence type="ECO:0000256" key="3">
    <source>
        <dbReference type="ARBA" id="ARBA00022824"/>
    </source>
</evidence>
<keyword evidence="4" id="KW-0847">Vitamin C</keyword>
<feature type="domain" description="Fe2OG dioxygenase" evidence="9">
    <location>
        <begin position="217"/>
        <end position="316"/>
    </location>
</feature>
<keyword evidence="6 10" id="KW-0560">Oxidoreductase</keyword>
<dbReference type="EC" id="1.14.11.2" evidence="10"/>
<evidence type="ECO:0000256" key="8">
    <source>
        <dbReference type="ARBA" id="ARBA00023180"/>
    </source>
</evidence>
<dbReference type="GO" id="GO:0031418">
    <property type="term" value="F:L-ascorbic acid binding"/>
    <property type="evidence" value="ECO:0007669"/>
    <property type="project" value="UniProtKB-KW"/>
</dbReference>
<keyword evidence="3" id="KW-0256">Endoplasmic reticulum</keyword>
<evidence type="ECO:0000259" key="9">
    <source>
        <dbReference type="PROSITE" id="PS51471"/>
    </source>
</evidence>
<dbReference type="PROSITE" id="PS51471">
    <property type="entry name" value="FE2OG_OXY"/>
    <property type="match status" value="1"/>
</dbReference>